<dbReference type="Pfam" id="PF00106">
    <property type="entry name" value="adh_short"/>
    <property type="match status" value="1"/>
</dbReference>
<dbReference type="InterPro" id="IPR036291">
    <property type="entry name" value="NAD(P)-bd_dom_sf"/>
</dbReference>
<dbReference type="Gene3D" id="3.40.50.720">
    <property type="entry name" value="NAD(P)-binding Rossmann-like Domain"/>
    <property type="match status" value="1"/>
</dbReference>
<dbReference type="PRINTS" id="PR00081">
    <property type="entry name" value="GDHRDH"/>
</dbReference>
<protein>
    <submittedName>
        <fullName evidence="1">NAD(P)-dependent dehydrogenase (Short-subunit alcohol dehydrogenase family)</fullName>
    </submittedName>
</protein>
<dbReference type="RefSeq" id="WP_334484797.1">
    <property type="nucleotide sequence ID" value="NZ_JAZHRV010000001.1"/>
</dbReference>
<organism evidence="1 2">
    <name type="scientific">Bradyrhizobium algeriense</name>
    <dbReference type="NCBI Taxonomy" id="634784"/>
    <lineage>
        <taxon>Bacteria</taxon>
        <taxon>Pseudomonadati</taxon>
        <taxon>Pseudomonadota</taxon>
        <taxon>Alphaproteobacteria</taxon>
        <taxon>Hyphomicrobiales</taxon>
        <taxon>Nitrobacteraceae</taxon>
        <taxon>Bradyrhizobium</taxon>
    </lineage>
</organism>
<dbReference type="SUPFAM" id="SSF51735">
    <property type="entry name" value="NAD(P)-binding Rossmann-fold domains"/>
    <property type="match status" value="1"/>
</dbReference>
<proteinExistence type="predicted"/>
<dbReference type="PANTHER" id="PTHR43431:SF7">
    <property type="entry name" value="OXIDOREDUCTASE, SHORT CHAIN DEHYDROGENASE_REDUCTASE FAMILY (AFU_ORTHOLOGUE AFUA_5G14000)"/>
    <property type="match status" value="1"/>
</dbReference>
<accession>A0ABU8BHI8</accession>
<dbReference type="Proteomes" id="UP001364224">
    <property type="component" value="Unassembled WGS sequence"/>
</dbReference>
<dbReference type="PANTHER" id="PTHR43431">
    <property type="entry name" value="OXIDOREDUCTASE, SHORT CHAIN DEHYDROGENASE/REDUCTASE FAMILY (AFU_ORTHOLOGUE AFUA_5G14000)"/>
    <property type="match status" value="1"/>
</dbReference>
<reference evidence="1 2" key="1">
    <citation type="submission" date="2024-02" db="EMBL/GenBank/DDBJ databases">
        <title>Adaptive strategies in a cosmopolitan and abundant soil bacterium.</title>
        <authorList>
            <person name="Carini P."/>
        </authorList>
    </citation>
    <scope>NUCLEOTIDE SEQUENCE [LARGE SCALE GENOMIC DNA]</scope>
    <source>
        <strain evidence="1 2">AZCC 1608</strain>
    </source>
</reference>
<dbReference type="EMBL" id="JAZHRV010000001">
    <property type="protein sequence ID" value="MEH2558016.1"/>
    <property type="molecule type" value="Genomic_DNA"/>
</dbReference>
<dbReference type="InterPro" id="IPR002347">
    <property type="entry name" value="SDR_fam"/>
</dbReference>
<evidence type="ECO:0000313" key="1">
    <source>
        <dbReference type="EMBL" id="MEH2558016.1"/>
    </source>
</evidence>
<keyword evidence="2" id="KW-1185">Reference proteome</keyword>
<name>A0ABU8BHI8_9BRAD</name>
<evidence type="ECO:0000313" key="2">
    <source>
        <dbReference type="Proteomes" id="UP001364224"/>
    </source>
</evidence>
<comment type="caution">
    <text evidence="1">The sequence shown here is derived from an EMBL/GenBank/DDBJ whole genome shotgun (WGS) entry which is preliminary data.</text>
</comment>
<gene>
    <name evidence="1" type="ORF">V1286_005545</name>
</gene>
<sequence>MEESMTDRIALIAGVGGATGAALSRRFAQGGYRVAMIARNAERLAELEAQIPGAHGYPCDVANLNLLGEIVEQVRTELGAPHVLIHNAVAATFAKILDASVEDLERNFQVNTTSLFFLVQKLAPAMIDRGEGAIMVTGNTSSFRGIPLRPAFAPTKAAQRILAQSLAKDLGPKRVHVGYITIDSAIDAPWRRNTSPLPDWQDKPGDYFAHPDAIADEVYHIAHQHPSTWSFDHIIRPFAENWTLN</sequence>